<dbReference type="GO" id="GO:0052717">
    <property type="term" value="F:tRNA-specific adenosine-34 deaminase activity"/>
    <property type="evidence" value="ECO:0007669"/>
    <property type="project" value="UniProtKB-EC"/>
</dbReference>
<feature type="compositionally biased region" description="Basic and acidic residues" evidence="9">
    <location>
        <begin position="906"/>
        <end position="915"/>
    </location>
</feature>
<gene>
    <name evidence="11" type="ORF">Csa_5G608170</name>
</gene>
<dbReference type="eggNOG" id="KOG1018">
    <property type="taxonomic scope" value="Eukaryota"/>
</dbReference>
<evidence type="ECO:0000313" key="11">
    <source>
        <dbReference type="EMBL" id="KGN52029.1"/>
    </source>
</evidence>
<dbReference type="HAMAP" id="MF_00972">
    <property type="entry name" value="tRNA_aden_deaminase"/>
    <property type="match status" value="1"/>
</dbReference>
<organism evidence="11 12">
    <name type="scientific">Cucumis sativus</name>
    <name type="common">Cucumber</name>
    <dbReference type="NCBI Taxonomy" id="3659"/>
    <lineage>
        <taxon>Eukaryota</taxon>
        <taxon>Viridiplantae</taxon>
        <taxon>Streptophyta</taxon>
        <taxon>Embryophyta</taxon>
        <taxon>Tracheophyta</taxon>
        <taxon>Spermatophyta</taxon>
        <taxon>Magnoliopsida</taxon>
        <taxon>eudicotyledons</taxon>
        <taxon>Gunneridae</taxon>
        <taxon>Pentapetalae</taxon>
        <taxon>rosids</taxon>
        <taxon>fabids</taxon>
        <taxon>Cucurbitales</taxon>
        <taxon>Cucurbitaceae</taxon>
        <taxon>Benincaseae</taxon>
        <taxon>Cucumis</taxon>
    </lineage>
</organism>
<evidence type="ECO:0000256" key="8">
    <source>
        <dbReference type="ARBA" id="ARBA00048045"/>
    </source>
</evidence>
<keyword evidence="5" id="KW-0479">Metal-binding</keyword>
<feature type="compositionally biased region" description="Basic and acidic residues" evidence="9">
    <location>
        <begin position="1008"/>
        <end position="1018"/>
    </location>
</feature>
<feature type="region of interest" description="Disordered" evidence="9">
    <location>
        <begin position="981"/>
        <end position="1073"/>
    </location>
</feature>
<feature type="compositionally biased region" description="Basic and acidic residues" evidence="9">
    <location>
        <begin position="882"/>
        <end position="897"/>
    </location>
</feature>
<evidence type="ECO:0000256" key="2">
    <source>
        <dbReference type="ARBA" id="ARBA00011738"/>
    </source>
</evidence>
<feature type="compositionally biased region" description="Basic and acidic residues" evidence="9">
    <location>
        <begin position="559"/>
        <end position="568"/>
    </location>
</feature>
<feature type="domain" description="CMP/dCMP-type deaminase" evidence="10">
    <location>
        <begin position="1189"/>
        <end position="1311"/>
    </location>
</feature>
<reference evidence="11 12" key="1">
    <citation type="journal article" date="2009" name="Nat. Genet.">
        <title>The genome of the cucumber, Cucumis sativus L.</title>
        <authorList>
            <person name="Huang S."/>
            <person name="Li R."/>
            <person name="Zhang Z."/>
            <person name="Li L."/>
            <person name="Gu X."/>
            <person name="Fan W."/>
            <person name="Lucas W.J."/>
            <person name="Wang X."/>
            <person name="Xie B."/>
            <person name="Ni P."/>
            <person name="Ren Y."/>
            <person name="Zhu H."/>
            <person name="Li J."/>
            <person name="Lin K."/>
            <person name="Jin W."/>
            <person name="Fei Z."/>
            <person name="Li G."/>
            <person name="Staub J."/>
            <person name="Kilian A."/>
            <person name="van der Vossen E.A."/>
            <person name="Wu Y."/>
            <person name="Guo J."/>
            <person name="He J."/>
            <person name="Jia Z."/>
            <person name="Ren Y."/>
            <person name="Tian G."/>
            <person name="Lu Y."/>
            <person name="Ruan J."/>
            <person name="Qian W."/>
            <person name="Wang M."/>
            <person name="Huang Q."/>
            <person name="Li B."/>
            <person name="Xuan Z."/>
            <person name="Cao J."/>
            <person name="Asan"/>
            <person name="Wu Z."/>
            <person name="Zhang J."/>
            <person name="Cai Q."/>
            <person name="Bai Y."/>
            <person name="Zhao B."/>
            <person name="Han Y."/>
            <person name="Li Y."/>
            <person name="Li X."/>
            <person name="Wang S."/>
            <person name="Shi Q."/>
            <person name="Liu S."/>
            <person name="Cho W.K."/>
            <person name="Kim J.Y."/>
            <person name="Xu Y."/>
            <person name="Heller-Uszynska K."/>
            <person name="Miao H."/>
            <person name="Cheng Z."/>
            <person name="Zhang S."/>
            <person name="Wu J."/>
            <person name="Yang Y."/>
            <person name="Kang H."/>
            <person name="Li M."/>
            <person name="Liang H."/>
            <person name="Ren X."/>
            <person name="Shi Z."/>
            <person name="Wen M."/>
            <person name="Jian M."/>
            <person name="Yang H."/>
            <person name="Zhang G."/>
            <person name="Yang Z."/>
            <person name="Chen R."/>
            <person name="Liu S."/>
            <person name="Li J."/>
            <person name="Ma L."/>
            <person name="Liu H."/>
            <person name="Zhou Y."/>
            <person name="Zhao J."/>
            <person name="Fang X."/>
            <person name="Li G."/>
            <person name="Fang L."/>
            <person name="Li Y."/>
            <person name="Liu D."/>
            <person name="Zheng H."/>
            <person name="Zhang Y."/>
            <person name="Qin N."/>
            <person name="Li Z."/>
            <person name="Yang G."/>
            <person name="Yang S."/>
            <person name="Bolund L."/>
            <person name="Kristiansen K."/>
            <person name="Zheng H."/>
            <person name="Li S."/>
            <person name="Zhang X."/>
            <person name="Yang H."/>
            <person name="Wang J."/>
            <person name="Sun R."/>
            <person name="Zhang B."/>
            <person name="Jiang S."/>
            <person name="Wang J."/>
            <person name="Du Y."/>
            <person name="Li S."/>
        </authorList>
    </citation>
    <scope>NUCLEOTIDE SEQUENCE [LARGE SCALE GENOMIC DNA]</scope>
    <source>
        <strain evidence="12">cv. 9930</strain>
    </source>
</reference>
<evidence type="ECO:0000256" key="6">
    <source>
        <dbReference type="ARBA" id="ARBA00022801"/>
    </source>
</evidence>
<dbReference type="GO" id="GO:0002100">
    <property type="term" value="P:tRNA wobble adenosine to inosine editing"/>
    <property type="evidence" value="ECO:0000318"/>
    <property type="project" value="GO_Central"/>
</dbReference>
<dbReference type="InterPro" id="IPR028883">
    <property type="entry name" value="tRNA_aden_deaminase"/>
</dbReference>
<dbReference type="PANTHER" id="PTHR11079:SF179">
    <property type="entry name" value="TRNA(ADENINE(34)) DEAMINASE, CHLOROPLASTIC"/>
    <property type="match status" value="1"/>
</dbReference>
<reference evidence="11 12" key="3">
    <citation type="journal article" date="2010" name="BMC Genomics">
        <title>Transcriptome sequencing and comparative analysis of cucumber flowers with different sex types.</title>
        <authorList>
            <person name="Guo S."/>
            <person name="Zheng Y."/>
            <person name="Joung J.G."/>
            <person name="Liu S."/>
            <person name="Zhang Z."/>
            <person name="Crasta O.R."/>
            <person name="Sobral B.W."/>
            <person name="Xu Y."/>
            <person name="Huang S."/>
            <person name="Fei Z."/>
        </authorList>
    </citation>
    <scope>NUCLEOTIDE SEQUENCE [LARGE SCALE GENOMIC DNA]</scope>
    <source>
        <strain evidence="12">cv. 9930</strain>
    </source>
</reference>
<feature type="region of interest" description="Disordered" evidence="9">
    <location>
        <begin position="526"/>
        <end position="587"/>
    </location>
</feature>
<evidence type="ECO:0000256" key="1">
    <source>
        <dbReference type="ARBA" id="ARBA00001947"/>
    </source>
</evidence>
<comment type="cofactor">
    <cofactor evidence="1">
        <name>Zn(2+)</name>
        <dbReference type="ChEBI" id="CHEBI:29105"/>
    </cofactor>
</comment>
<dbReference type="InterPro" id="IPR002125">
    <property type="entry name" value="CMP_dCMP_dom"/>
</dbReference>
<dbReference type="FunFam" id="3.40.140.10:FF:000005">
    <property type="entry name" value="tRNA-specific adenosine deaminase"/>
    <property type="match status" value="1"/>
</dbReference>
<feature type="region of interest" description="Disordered" evidence="9">
    <location>
        <begin position="660"/>
        <end position="687"/>
    </location>
</feature>
<feature type="compositionally biased region" description="Basic and acidic residues" evidence="9">
    <location>
        <begin position="1046"/>
        <end position="1057"/>
    </location>
</feature>
<feature type="compositionally biased region" description="Polar residues" evidence="9">
    <location>
        <begin position="981"/>
        <end position="1005"/>
    </location>
</feature>
<dbReference type="GO" id="GO:0009507">
    <property type="term" value="C:chloroplast"/>
    <property type="evidence" value="ECO:0000318"/>
    <property type="project" value="GO_Central"/>
</dbReference>
<dbReference type="OMA" id="TKMHDIF"/>
<feature type="region of interest" description="Disordered" evidence="9">
    <location>
        <begin position="782"/>
        <end position="836"/>
    </location>
</feature>
<keyword evidence="6" id="KW-0378">Hydrolase</keyword>
<reference evidence="11 12" key="4">
    <citation type="journal article" date="2011" name="BMC Genomics">
        <title>RNA-Seq improves annotation of protein-coding genes in the cucumber genome.</title>
        <authorList>
            <person name="Li Z."/>
            <person name="Zhang Z."/>
            <person name="Yan P."/>
            <person name="Huang S."/>
            <person name="Fei Z."/>
            <person name="Lin K."/>
        </authorList>
    </citation>
    <scope>NUCLEOTIDE SEQUENCE [LARGE SCALE GENOMIC DNA]</scope>
    <source>
        <strain evidence="12">cv. 9930</strain>
    </source>
</reference>
<dbReference type="Gene3D" id="3.40.140.10">
    <property type="entry name" value="Cytidine Deaminase, domain 2"/>
    <property type="match status" value="1"/>
</dbReference>
<dbReference type="PROSITE" id="PS51747">
    <property type="entry name" value="CYT_DCMP_DEAMINASES_2"/>
    <property type="match status" value="1"/>
</dbReference>
<dbReference type="Pfam" id="PF00383">
    <property type="entry name" value="dCMP_cyt_deam_1"/>
    <property type="match status" value="1"/>
</dbReference>
<keyword evidence="7" id="KW-0862">Zinc</keyword>
<feature type="compositionally biased region" description="Low complexity" evidence="9">
    <location>
        <begin position="800"/>
        <end position="822"/>
    </location>
</feature>
<reference evidence="11 12" key="2">
    <citation type="journal article" date="2009" name="PLoS ONE">
        <title>An integrated genetic and cytogenetic map of the cucumber genome.</title>
        <authorList>
            <person name="Ren Y."/>
            <person name="Zhang Z."/>
            <person name="Liu J."/>
            <person name="Staub J.E."/>
            <person name="Han Y."/>
            <person name="Cheng Z."/>
            <person name="Li X."/>
            <person name="Lu J."/>
            <person name="Miao H."/>
            <person name="Kang H."/>
            <person name="Xie B."/>
            <person name="Gu X."/>
            <person name="Wang X."/>
            <person name="Du Y."/>
            <person name="Jin W."/>
            <person name="Huang S."/>
        </authorList>
    </citation>
    <scope>NUCLEOTIDE SEQUENCE [LARGE SCALE GENOMIC DNA]</scope>
    <source>
        <strain evidence="12">cv. 9930</strain>
    </source>
</reference>
<feature type="compositionally biased region" description="Polar residues" evidence="9">
    <location>
        <begin position="1019"/>
        <end position="1031"/>
    </location>
</feature>
<proteinExistence type="inferred from homology"/>
<dbReference type="InterPro" id="IPR016193">
    <property type="entry name" value="Cytidine_deaminase-like"/>
</dbReference>
<dbReference type="Gramene" id="KGN52029">
    <property type="protein sequence ID" value="KGN52029"/>
    <property type="gene ID" value="Csa_5G608170"/>
</dbReference>
<comment type="subunit">
    <text evidence="2">Homodimer.</text>
</comment>
<dbReference type="EC" id="3.5.4.33" evidence="3"/>
<dbReference type="PANTHER" id="PTHR11079">
    <property type="entry name" value="CYTOSINE DEAMINASE FAMILY MEMBER"/>
    <property type="match status" value="1"/>
</dbReference>
<keyword evidence="12" id="KW-1185">Reference proteome</keyword>
<feature type="region of interest" description="Disordered" evidence="9">
    <location>
        <begin position="1105"/>
        <end position="1133"/>
    </location>
</feature>
<evidence type="ECO:0000256" key="3">
    <source>
        <dbReference type="ARBA" id="ARBA00012740"/>
    </source>
</evidence>
<feature type="compositionally biased region" description="Polar residues" evidence="9">
    <location>
        <begin position="569"/>
        <end position="587"/>
    </location>
</feature>
<feature type="region of interest" description="Disordered" evidence="9">
    <location>
        <begin position="245"/>
        <end position="285"/>
    </location>
</feature>
<feature type="region of interest" description="Disordered" evidence="9">
    <location>
        <begin position="881"/>
        <end position="949"/>
    </location>
</feature>
<feature type="region of interest" description="Disordered" evidence="9">
    <location>
        <begin position="421"/>
        <end position="449"/>
    </location>
</feature>
<comment type="catalytic activity">
    <reaction evidence="8">
        <text>adenosine(34) in tRNA + H2O + H(+) = inosine(34) in tRNA + NH4(+)</text>
        <dbReference type="Rhea" id="RHEA:43168"/>
        <dbReference type="Rhea" id="RHEA-COMP:10373"/>
        <dbReference type="Rhea" id="RHEA-COMP:10374"/>
        <dbReference type="ChEBI" id="CHEBI:15377"/>
        <dbReference type="ChEBI" id="CHEBI:15378"/>
        <dbReference type="ChEBI" id="CHEBI:28938"/>
        <dbReference type="ChEBI" id="CHEBI:74411"/>
        <dbReference type="ChEBI" id="CHEBI:82852"/>
        <dbReference type="EC" id="3.5.4.33"/>
    </reaction>
</comment>
<dbReference type="Proteomes" id="UP000029981">
    <property type="component" value="Chromosome 5"/>
</dbReference>
<sequence>MGGAIVYQMPSEFSTEIPESASQPTDSKLLELICYSKSRRPQKVVLLRASAYAICEPLEAPFFKRPIFLNERCNGNPLNLPSSSCCSCCVCYTFPTYRVPVGSSIFYGPRQSTLLQWSISRRLMMGGRNRFCYTLPEYGRVLDCYEVPFSVSDGRTCHCSEGRRYRRCCMASDSDCEFDKSDGFDEEDIAEAMISLIREGFGSQEKIKSSKRLEVGNQKKYGAKERNLSSLRRVELEKKVRRGVEEKTVSSIEKKRVDRKRESNHQQEREERKNNEFGSLNSKHNNKVGSMAVELRKDGYGLIGDQLVHSRADRQSLRKEGSTCSSYYSLSSSGDIESDAEVEDKKVQFVEESSSGYRYDSLSDVGEKLDGQVKETFRRQADDERGREEETVVHDTTVGNNANWHVRKNSENELTEISTTVTSSTSGTSEMNSRLSRARESGSVSTSSTKKFVDKEEELKKAMTLNEESKKYDVSGKKVGGVSINEGKKRTEVSEISHSSAEEISRSHKRLTIKNENLELDANLISKASNNNHGTGRPVLQEKSSRRSSSFQQLLGVSENRKTERERISISQQTSQSDASESTGLHVSSNQEVEEGYHQIENHPTGEVNSRQKLLHLGVISVIKEGNTNTSVSSSEIRTQNEEQNAALVKTSNFVAKDIKSSTDQKASQRVISRKGSRDGSSVVHGTDKMSATHSEKIFENRIFKQETNKSVVEKTVKETIIRHGQNNDRVVQTESGKESKNHEEKLKVQGSINLSSQSSYQGIGVNIDENKRSQAVLMPPPSQLAARDSLRTDSTSEMGQVVSRRTSGSSSGASYMQSGGSPALDRKSYRGGGADESIEEPVYVITPDDTLGSADRLERSSAQFVGEFMEKSRNELLISETHAERNTSEVDLLHEEQDGESDLVDYQRKDHDSRLSSGSSGTKGPPDEMWHVMDSTTEQPPKTDDPEISAHSENAIVKRSGKSLWNVISDIVRLRWNSRTETSESALRSGGRNSPNESVSNETWFSGREHEESDNTKMGRTTVSEFTSLDQLEEPNLSAQGQDLSDDKKVKSKYYEVDTPSSSNTVEPKPSGGTLLVSGEAILTDGTKVEVISSGLDIEPSSIPLSTQGIKESPTIQEMSQSGKTEAFASSSADQLGHSFSAKLSETSTTETKDGEVKQRKLQRNKQVLKDRFDEWEEAYLLETEQRKIDEMFMREALAEAKKAADTWEVPVGAVLVKHGKIIARGCNLVEELRDSTAHAEMFCIREASKQLKTWRLAETTLYVTLEPCPMCAGAILQARIENLVWGAPNKLLGADGSWIRLFPNGGEGNISEQSEKPAAPVHPFHPKMTIRRGVLASECADVMQQFFQLRRRKKQKKENTPPLAIAHHPSKFLTKMHNIFHILFCL</sequence>
<dbReference type="EMBL" id="CM002926">
    <property type="protein sequence ID" value="KGN52029.1"/>
    <property type="molecule type" value="Genomic_DNA"/>
</dbReference>
<feature type="compositionally biased region" description="Basic and acidic residues" evidence="9">
    <location>
        <begin position="245"/>
        <end position="275"/>
    </location>
</feature>
<dbReference type="STRING" id="3659.A0A0A0KT35"/>
<evidence type="ECO:0000259" key="10">
    <source>
        <dbReference type="PROSITE" id="PS51747"/>
    </source>
</evidence>
<dbReference type="GO" id="GO:0046872">
    <property type="term" value="F:metal ion binding"/>
    <property type="evidence" value="ECO:0007669"/>
    <property type="project" value="UniProtKB-KW"/>
</dbReference>
<evidence type="ECO:0000256" key="5">
    <source>
        <dbReference type="ARBA" id="ARBA00022723"/>
    </source>
</evidence>
<dbReference type="GO" id="GO:0008251">
    <property type="term" value="F:tRNA-specific adenosine deaminase activity"/>
    <property type="evidence" value="ECO:0000318"/>
    <property type="project" value="GO_Central"/>
</dbReference>
<evidence type="ECO:0000313" key="12">
    <source>
        <dbReference type="Proteomes" id="UP000029981"/>
    </source>
</evidence>
<evidence type="ECO:0000256" key="9">
    <source>
        <dbReference type="SAM" id="MobiDB-lite"/>
    </source>
</evidence>
<evidence type="ECO:0000256" key="4">
    <source>
        <dbReference type="ARBA" id="ARBA00022694"/>
    </source>
</evidence>
<protein>
    <recommendedName>
        <fullName evidence="3">tRNA(adenine(34)) deaminase</fullName>
        <ecNumber evidence="3">3.5.4.33</ecNumber>
    </recommendedName>
</protein>
<name>A0A0A0KT35_CUCSA</name>
<dbReference type="CDD" id="cd01285">
    <property type="entry name" value="nucleoside_deaminase"/>
    <property type="match status" value="1"/>
</dbReference>
<evidence type="ECO:0000256" key="7">
    <source>
        <dbReference type="ARBA" id="ARBA00022833"/>
    </source>
</evidence>
<accession>A0A0A0KT35</accession>
<keyword evidence="4" id="KW-0819">tRNA processing</keyword>
<dbReference type="SUPFAM" id="SSF53927">
    <property type="entry name" value="Cytidine deaminase-like"/>
    <property type="match status" value="1"/>
</dbReference>